<evidence type="ECO:0000256" key="1">
    <source>
        <dbReference type="SAM" id="MobiDB-lite"/>
    </source>
</evidence>
<dbReference type="InParanoid" id="A0A1X2HRV8"/>
<organism evidence="2 3">
    <name type="scientific">Syncephalastrum racemosum</name>
    <name type="common">Filamentous fungus</name>
    <dbReference type="NCBI Taxonomy" id="13706"/>
    <lineage>
        <taxon>Eukaryota</taxon>
        <taxon>Fungi</taxon>
        <taxon>Fungi incertae sedis</taxon>
        <taxon>Mucoromycota</taxon>
        <taxon>Mucoromycotina</taxon>
        <taxon>Mucoromycetes</taxon>
        <taxon>Mucorales</taxon>
        <taxon>Syncephalastraceae</taxon>
        <taxon>Syncephalastrum</taxon>
    </lineage>
</organism>
<dbReference type="EMBL" id="MCGN01000001">
    <property type="protein sequence ID" value="ORZ02306.1"/>
    <property type="molecule type" value="Genomic_DNA"/>
</dbReference>
<evidence type="ECO:0000313" key="2">
    <source>
        <dbReference type="EMBL" id="ORZ02306.1"/>
    </source>
</evidence>
<dbReference type="STRING" id="13706.A0A1X2HRV8"/>
<gene>
    <name evidence="2" type="ORF">BCR43DRAFT_4774</name>
</gene>
<accession>A0A1X2HRV8</accession>
<evidence type="ECO:0000313" key="3">
    <source>
        <dbReference type="Proteomes" id="UP000242180"/>
    </source>
</evidence>
<dbReference type="OrthoDB" id="2443197at2759"/>
<dbReference type="Proteomes" id="UP000242180">
    <property type="component" value="Unassembled WGS sequence"/>
</dbReference>
<comment type="caution">
    <text evidence="2">The sequence shown here is derived from an EMBL/GenBank/DDBJ whole genome shotgun (WGS) entry which is preliminary data.</text>
</comment>
<sequence>MPMGPVSYSPFLNQIKQDIIEPWTGESNFDELDSVLYKGFKAKLGPSAPAKASRRFIARRFFSDVKAECSTVEYEKSKKRLTEEYKRDCLELTDKTCQMTKAEVSKYLGRNDRTSRSNSNELNDANNPFTDDSTLDRARFSILKFRAEAAYVSGVHKQDLLYYGIIDLTPSTASKFRYHLSEKCVV</sequence>
<protein>
    <submittedName>
        <fullName evidence="2">Uncharacterized protein</fullName>
    </submittedName>
</protein>
<keyword evidence="3" id="KW-1185">Reference proteome</keyword>
<feature type="compositionally biased region" description="Polar residues" evidence="1">
    <location>
        <begin position="116"/>
        <end position="130"/>
    </location>
</feature>
<name>A0A1X2HRV8_SYNRA</name>
<feature type="region of interest" description="Disordered" evidence="1">
    <location>
        <begin position="108"/>
        <end position="130"/>
    </location>
</feature>
<dbReference type="AlphaFoldDB" id="A0A1X2HRV8"/>
<proteinExistence type="predicted"/>
<reference evidence="2 3" key="1">
    <citation type="submission" date="2016-07" db="EMBL/GenBank/DDBJ databases">
        <title>Pervasive Adenine N6-methylation of Active Genes in Fungi.</title>
        <authorList>
            <consortium name="DOE Joint Genome Institute"/>
            <person name="Mondo S.J."/>
            <person name="Dannebaum R.O."/>
            <person name="Kuo R.C."/>
            <person name="Labutti K."/>
            <person name="Haridas S."/>
            <person name="Kuo A."/>
            <person name="Salamov A."/>
            <person name="Ahrendt S.R."/>
            <person name="Lipzen A."/>
            <person name="Sullivan W."/>
            <person name="Andreopoulos W.B."/>
            <person name="Clum A."/>
            <person name="Lindquist E."/>
            <person name="Daum C."/>
            <person name="Ramamoorthy G.K."/>
            <person name="Gryganskyi A."/>
            <person name="Culley D."/>
            <person name="Magnuson J.K."/>
            <person name="James T.Y."/>
            <person name="O'Malley M.A."/>
            <person name="Stajich J.E."/>
            <person name="Spatafora J.W."/>
            <person name="Visel A."/>
            <person name="Grigoriev I.V."/>
        </authorList>
    </citation>
    <scope>NUCLEOTIDE SEQUENCE [LARGE SCALE GENOMIC DNA]</scope>
    <source>
        <strain evidence="2 3">NRRL 2496</strain>
    </source>
</reference>